<dbReference type="Proteomes" id="UP000694557">
    <property type="component" value="Unassembled WGS sequence"/>
</dbReference>
<dbReference type="PANTHER" id="PTHR46222:SF2">
    <property type="entry name" value="PEPTIDYL-PROLYL CIS-TRANS ISOMERASE FKBP7"/>
    <property type="match status" value="1"/>
</dbReference>
<accession>A0A8C7GGY7</accession>
<dbReference type="KEGG" id="oki:109870869"/>
<keyword evidence="15" id="KW-1185">Reference proteome</keyword>
<dbReference type="PROSITE" id="PS50059">
    <property type="entry name" value="FKBP_PPIASE"/>
    <property type="match status" value="1"/>
</dbReference>
<dbReference type="InterPro" id="IPR001179">
    <property type="entry name" value="PPIase_FKBP_dom"/>
</dbReference>
<evidence type="ECO:0000256" key="8">
    <source>
        <dbReference type="ARBA" id="ARBA00023110"/>
    </source>
</evidence>
<keyword evidence="10 11" id="KW-0413">Isomerase</keyword>
<dbReference type="Gene3D" id="3.10.50.40">
    <property type="match status" value="1"/>
</dbReference>
<dbReference type="InterPro" id="IPR052273">
    <property type="entry name" value="PPIase_FKBP"/>
</dbReference>
<dbReference type="CTD" id="51661"/>
<evidence type="ECO:0000256" key="6">
    <source>
        <dbReference type="ARBA" id="ARBA00022824"/>
    </source>
</evidence>
<dbReference type="InterPro" id="IPR018247">
    <property type="entry name" value="EF_Hand_1_Ca_BS"/>
</dbReference>
<keyword evidence="12" id="KW-1133">Transmembrane helix</keyword>
<evidence type="ECO:0000256" key="11">
    <source>
        <dbReference type="PROSITE-ProRule" id="PRU00277"/>
    </source>
</evidence>
<reference evidence="14" key="1">
    <citation type="submission" date="2025-08" db="UniProtKB">
        <authorList>
            <consortium name="Ensembl"/>
        </authorList>
    </citation>
    <scope>IDENTIFICATION</scope>
</reference>
<keyword evidence="4" id="KW-0732">Signal</keyword>
<evidence type="ECO:0000256" key="5">
    <source>
        <dbReference type="ARBA" id="ARBA00022737"/>
    </source>
</evidence>
<keyword evidence="8 11" id="KW-0697">Rotamase</keyword>
<dbReference type="SUPFAM" id="SSF47473">
    <property type="entry name" value="EF-hand"/>
    <property type="match status" value="1"/>
</dbReference>
<dbReference type="PROSITE" id="PS00018">
    <property type="entry name" value="EF_HAND_1"/>
    <property type="match status" value="2"/>
</dbReference>
<proteinExistence type="predicted"/>
<dbReference type="AlphaFoldDB" id="A0A8C7GGY7"/>
<evidence type="ECO:0000256" key="4">
    <source>
        <dbReference type="ARBA" id="ARBA00022729"/>
    </source>
</evidence>
<reference evidence="14" key="2">
    <citation type="submission" date="2025-09" db="UniProtKB">
        <authorList>
            <consortium name="Ensembl"/>
        </authorList>
    </citation>
    <scope>IDENTIFICATION</scope>
</reference>
<keyword evidence="12" id="KW-0812">Transmembrane</keyword>
<dbReference type="GO" id="GO:0003755">
    <property type="term" value="F:peptidyl-prolyl cis-trans isomerase activity"/>
    <property type="evidence" value="ECO:0007669"/>
    <property type="project" value="UniProtKB-KW"/>
</dbReference>
<evidence type="ECO:0000256" key="10">
    <source>
        <dbReference type="ARBA" id="ARBA00023235"/>
    </source>
</evidence>
<evidence type="ECO:0000256" key="2">
    <source>
        <dbReference type="ARBA" id="ARBA00013194"/>
    </source>
</evidence>
<feature type="domain" description="PPIase FKBP-type" evidence="13">
    <location>
        <begin position="134"/>
        <end position="224"/>
    </location>
</feature>
<feature type="transmembrane region" description="Helical" evidence="12">
    <location>
        <begin position="89"/>
        <end position="113"/>
    </location>
</feature>
<dbReference type="GeneTree" id="ENSGT00940000159964"/>
<evidence type="ECO:0000256" key="1">
    <source>
        <dbReference type="ARBA" id="ARBA00000971"/>
    </source>
</evidence>
<evidence type="ECO:0000313" key="15">
    <source>
        <dbReference type="Proteomes" id="UP000694557"/>
    </source>
</evidence>
<evidence type="ECO:0000313" key="14">
    <source>
        <dbReference type="Ensembl" id="ENSOKIP00005042501.1"/>
    </source>
</evidence>
<comment type="catalytic activity">
    <reaction evidence="1 11">
        <text>[protein]-peptidylproline (omega=180) = [protein]-peptidylproline (omega=0)</text>
        <dbReference type="Rhea" id="RHEA:16237"/>
        <dbReference type="Rhea" id="RHEA-COMP:10747"/>
        <dbReference type="Rhea" id="RHEA-COMP:10748"/>
        <dbReference type="ChEBI" id="CHEBI:83833"/>
        <dbReference type="ChEBI" id="CHEBI:83834"/>
        <dbReference type="EC" id="5.2.1.8"/>
    </reaction>
</comment>
<dbReference type="FunFam" id="3.10.50.40:FF:000006">
    <property type="entry name" value="Peptidyl-prolyl cis-trans isomerase"/>
    <property type="match status" value="1"/>
</dbReference>
<dbReference type="InterPro" id="IPR011992">
    <property type="entry name" value="EF-hand-dom_pair"/>
</dbReference>
<evidence type="ECO:0000256" key="12">
    <source>
        <dbReference type="SAM" id="Phobius"/>
    </source>
</evidence>
<evidence type="ECO:0000256" key="7">
    <source>
        <dbReference type="ARBA" id="ARBA00022837"/>
    </source>
</evidence>
<dbReference type="Pfam" id="PF00254">
    <property type="entry name" value="FKBP_C"/>
    <property type="match status" value="1"/>
</dbReference>
<keyword evidence="12" id="KW-0472">Membrane</keyword>
<dbReference type="Ensembl" id="ENSOKIT00005044807.1">
    <property type="protein sequence ID" value="ENSOKIP00005042501.1"/>
    <property type="gene ID" value="ENSOKIG00005017962.1"/>
</dbReference>
<sequence length="302" mass="35140">MDIMTQLWGSIRQTMIDRTLQNSRWRHARKCFFTDRHYTIEEEEEEEEEEEDRHLHTRSDVFCAPSETLVPRIQFVDMMMMMMMMPKSLVLNLFLCLQIYNVIVDVTVAVASIDDVKIEVLFTPEDCSKKSKKGDLMNAHYDGYLAKDGSQFYCSRSDKAGHPQWFVLGVGQIIKGLDMALNDMCAGEKRKVTVPPELAFGEKGKGPVPPNATLIFDVELYSVSKGPRSLESFRDIDLDDDKVLTRDEMTFYFKVEYERDGSKPREDSFYERMVNDVFQKSDHDRDGLITVKEYNIYEHDEL</sequence>
<dbReference type="Gene3D" id="1.10.238.10">
    <property type="entry name" value="EF-hand"/>
    <property type="match status" value="1"/>
</dbReference>
<dbReference type="InterPro" id="IPR046357">
    <property type="entry name" value="PPIase_dom_sf"/>
</dbReference>
<evidence type="ECO:0000259" key="13">
    <source>
        <dbReference type="PROSITE" id="PS50059"/>
    </source>
</evidence>
<dbReference type="PANTHER" id="PTHR46222">
    <property type="entry name" value="PEPTIDYL-PROLYL CIS-TRANS ISOMERASE FKBP7/14"/>
    <property type="match status" value="1"/>
</dbReference>
<keyword evidence="7" id="KW-0106">Calcium</keyword>
<keyword evidence="6" id="KW-0256">Endoplasmic reticulum</keyword>
<keyword evidence="5" id="KW-0677">Repeat</keyword>
<dbReference type="EC" id="5.2.1.8" evidence="2 11"/>
<keyword evidence="9" id="KW-0325">Glycoprotein</keyword>
<name>A0A8C7GGY7_ONCKI</name>
<gene>
    <name evidence="14" type="primary">FKBP7</name>
    <name evidence="14" type="synonym">fkbp7</name>
</gene>
<protein>
    <recommendedName>
        <fullName evidence="2 11">peptidylprolyl isomerase</fullName>
        <ecNumber evidence="2 11">5.2.1.8</ecNumber>
    </recommendedName>
</protein>
<evidence type="ECO:0000256" key="9">
    <source>
        <dbReference type="ARBA" id="ARBA00023180"/>
    </source>
</evidence>
<dbReference type="GO" id="GO:0046872">
    <property type="term" value="F:metal ion binding"/>
    <property type="evidence" value="ECO:0007669"/>
    <property type="project" value="UniProtKB-KW"/>
</dbReference>
<evidence type="ECO:0000256" key="3">
    <source>
        <dbReference type="ARBA" id="ARBA00022723"/>
    </source>
</evidence>
<dbReference type="SUPFAM" id="SSF54534">
    <property type="entry name" value="FKBP-like"/>
    <property type="match status" value="1"/>
</dbReference>
<keyword evidence="3" id="KW-0479">Metal-binding</keyword>
<organism evidence="14 15">
    <name type="scientific">Oncorhynchus kisutch</name>
    <name type="common">Coho salmon</name>
    <name type="synonym">Salmo kisutch</name>
    <dbReference type="NCBI Taxonomy" id="8019"/>
    <lineage>
        <taxon>Eukaryota</taxon>
        <taxon>Metazoa</taxon>
        <taxon>Chordata</taxon>
        <taxon>Craniata</taxon>
        <taxon>Vertebrata</taxon>
        <taxon>Euteleostomi</taxon>
        <taxon>Actinopterygii</taxon>
        <taxon>Neopterygii</taxon>
        <taxon>Teleostei</taxon>
        <taxon>Protacanthopterygii</taxon>
        <taxon>Salmoniformes</taxon>
        <taxon>Salmonidae</taxon>
        <taxon>Salmoninae</taxon>
        <taxon>Oncorhynchus</taxon>
    </lineage>
</organism>